<dbReference type="Pfam" id="PF09580">
    <property type="entry name" value="Spore_YhcN_YlaJ"/>
    <property type="match status" value="1"/>
</dbReference>
<evidence type="ECO:0000256" key="2">
    <source>
        <dbReference type="SAM" id="SignalP"/>
    </source>
</evidence>
<organism evidence="3 4">
    <name type="scientific">Sporosarcina saromensis</name>
    <dbReference type="NCBI Taxonomy" id="359365"/>
    <lineage>
        <taxon>Bacteria</taxon>
        <taxon>Bacillati</taxon>
        <taxon>Bacillota</taxon>
        <taxon>Bacilli</taxon>
        <taxon>Bacillales</taxon>
        <taxon>Caryophanaceae</taxon>
        <taxon>Sporosarcina</taxon>
    </lineage>
</organism>
<name>A0ABU4G5R3_9BACL</name>
<gene>
    <name evidence="3" type="ORF">QT711_00715</name>
</gene>
<feature type="region of interest" description="Disordered" evidence="1">
    <location>
        <begin position="23"/>
        <end position="62"/>
    </location>
</feature>
<dbReference type="InterPro" id="IPR014247">
    <property type="entry name" value="Spore_lipoprot_YhcN/YlaJ"/>
</dbReference>
<evidence type="ECO:0000313" key="4">
    <source>
        <dbReference type="Proteomes" id="UP001282284"/>
    </source>
</evidence>
<keyword evidence="2" id="KW-0732">Signal</keyword>
<reference evidence="3 4" key="1">
    <citation type="submission" date="2023-06" db="EMBL/GenBank/DDBJ databases">
        <title>Sporosarcina sp. nov., isolated from Korean traditional fermented seafood 'Jeotgal'.</title>
        <authorList>
            <person name="Yang A.I."/>
            <person name="Shin N.-R."/>
        </authorList>
    </citation>
    <scope>NUCLEOTIDE SEQUENCE [LARGE SCALE GENOMIC DNA]</scope>
    <source>
        <strain evidence="3 4">KCTC13119</strain>
    </source>
</reference>
<accession>A0ABU4G5R3</accession>
<feature type="compositionally biased region" description="Low complexity" evidence="1">
    <location>
        <begin position="25"/>
        <end position="52"/>
    </location>
</feature>
<comment type="caution">
    <text evidence="3">The sequence shown here is derived from an EMBL/GenBank/DDBJ whole genome shotgun (WGS) entry which is preliminary data.</text>
</comment>
<dbReference type="InterPro" id="IPR019076">
    <property type="entry name" value="Spore_lipoprot_YhcN/YlaJ-like"/>
</dbReference>
<dbReference type="NCBIfam" id="TIGR02898">
    <property type="entry name" value="spore_YhcN_YlaJ"/>
    <property type="match status" value="1"/>
</dbReference>
<keyword evidence="3" id="KW-0449">Lipoprotein</keyword>
<dbReference type="EMBL" id="JAUBDI010000001">
    <property type="protein sequence ID" value="MDW0111685.1"/>
    <property type="molecule type" value="Genomic_DNA"/>
</dbReference>
<protein>
    <submittedName>
        <fullName evidence="3">YhcN/YlaJ family sporulation lipoprotein</fullName>
    </submittedName>
</protein>
<feature type="signal peptide" evidence="2">
    <location>
        <begin position="1"/>
        <end position="18"/>
    </location>
</feature>
<dbReference type="RefSeq" id="WP_317941573.1">
    <property type="nucleotide sequence ID" value="NZ_JAUBDI010000001.1"/>
</dbReference>
<proteinExistence type="predicted"/>
<feature type="chain" id="PRO_5045921402" evidence="2">
    <location>
        <begin position="19"/>
        <end position="174"/>
    </location>
</feature>
<evidence type="ECO:0000313" key="3">
    <source>
        <dbReference type="EMBL" id="MDW0111685.1"/>
    </source>
</evidence>
<evidence type="ECO:0000256" key="1">
    <source>
        <dbReference type="SAM" id="MobiDB-lite"/>
    </source>
</evidence>
<dbReference type="PROSITE" id="PS51257">
    <property type="entry name" value="PROKAR_LIPOPROTEIN"/>
    <property type="match status" value="1"/>
</dbReference>
<keyword evidence="4" id="KW-1185">Reference proteome</keyword>
<dbReference type="Proteomes" id="UP001282284">
    <property type="component" value="Unassembled WGS sequence"/>
</dbReference>
<sequence>MKKLLMLPLTLFMLFSLAACGGGTDNDNTNDGNTTDTTDNMDGNMDDQNGTDESAVENGDSVASDKKIEVADDAADKISELDEVDTANVLVTNENAYIGVVLKEGTTDNEALEGKIADAARSANAEFKNVYISFNPDYAKQLTDYGDRVRAGDPVEGFFDEFTDSIERMFPDAK</sequence>